<dbReference type="Gene3D" id="3.90.950.10">
    <property type="match status" value="1"/>
</dbReference>
<gene>
    <name evidence="2" type="ORF">QF035_002252</name>
</gene>
<comment type="caution">
    <text evidence="2">The sequence shown here is derived from an EMBL/GenBank/DDBJ whole genome shotgun (WGS) entry which is preliminary data.</text>
</comment>
<protein>
    <submittedName>
        <fullName evidence="2">Inosine/xanthosine triphosphate pyrophosphatase family protein</fullName>
    </submittedName>
</protein>
<dbReference type="Proteomes" id="UP001230328">
    <property type="component" value="Unassembled WGS sequence"/>
</dbReference>
<dbReference type="RefSeq" id="WP_307519943.1">
    <property type="nucleotide sequence ID" value="NZ_JAUSZI010000002.1"/>
</dbReference>
<dbReference type="InterPro" id="IPR029001">
    <property type="entry name" value="ITPase-like_fam"/>
</dbReference>
<dbReference type="EMBL" id="JAUSZI010000002">
    <property type="protein sequence ID" value="MDQ1024670.1"/>
    <property type="molecule type" value="Genomic_DNA"/>
</dbReference>
<evidence type="ECO:0000313" key="3">
    <source>
        <dbReference type="Proteomes" id="UP001230328"/>
    </source>
</evidence>
<organism evidence="2 3">
    <name type="scientific">Streptomyces umbrinus</name>
    <dbReference type="NCBI Taxonomy" id="67370"/>
    <lineage>
        <taxon>Bacteria</taxon>
        <taxon>Bacillati</taxon>
        <taxon>Actinomycetota</taxon>
        <taxon>Actinomycetes</taxon>
        <taxon>Kitasatosporales</taxon>
        <taxon>Streptomycetaceae</taxon>
        <taxon>Streptomyces</taxon>
        <taxon>Streptomyces phaeochromogenes group</taxon>
    </lineage>
</organism>
<name>A0ABU0SMB8_9ACTN</name>
<evidence type="ECO:0000313" key="2">
    <source>
        <dbReference type="EMBL" id="MDQ1024670.1"/>
    </source>
</evidence>
<dbReference type="SUPFAM" id="SSF52972">
    <property type="entry name" value="ITPase-like"/>
    <property type="match status" value="1"/>
</dbReference>
<keyword evidence="1" id="KW-0378">Hydrolase</keyword>
<dbReference type="Pfam" id="PF01725">
    <property type="entry name" value="Ham1p_like"/>
    <property type="match status" value="1"/>
</dbReference>
<accession>A0ABU0SMB8</accession>
<reference evidence="2 3" key="1">
    <citation type="submission" date="2023-07" db="EMBL/GenBank/DDBJ databases">
        <title>Comparative genomics of wheat-associated soil bacteria to identify genetic determinants of phenazine resistance.</title>
        <authorList>
            <person name="Mouncey N."/>
        </authorList>
    </citation>
    <scope>NUCLEOTIDE SEQUENCE [LARGE SCALE GENOMIC DNA]</scope>
    <source>
        <strain evidence="2 3">V2I4</strain>
    </source>
</reference>
<evidence type="ECO:0000256" key="1">
    <source>
        <dbReference type="ARBA" id="ARBA00022801"/>
    </source>
</evidence>
<proteinExistence type="predicted"/>
<keyword evidence="3" id="KW-1185">Reference proteome</keyword>
<sequence length="88" mass="9575">MPGFKVAMCTGYPGKFQTTQEHLAPWGIEVEQVALDLDEIQTTSVAEIARHKAGQAFEVLKRPLFVEDSGLLHRGVRRLAGTNGEAGP</sequence>
<dbReference type="InterPro" id="IPR002637">
    <property type="entry name" value="RdgB/HAM1"/>
</dbReference>